<dbReference type="PRINTS" id="PR00260">
    <property type="entry name" value="CHEMTRNSDUCR"/>
</dbReference>
<reference evidence="8 9" key="1">
    <citation type="submission" date="2017-10" db="EMBL/GenBank/DDBJ databases">
        <title>Novel microbial diversity and functional potential in the marine mammal oral microbiome.</title>
        <authorList>
            <person name="Dudek N.K."/>
            <person name="Sun C.L."/>
            <person name="Burstein D."/>
            <person name="Kantor R.S."/>
            <person name="Aliaga Goltsman D.S."/>
            <person name="Bik E.M."/>
            <person name="Thomas B.C."/>
            <person name="Banfield J.F."/>
            <person name="Relman D.A."/>
        </authorList>
    </citation>
    <scope>NUCLEOTIDE SEQUENCE [LARGE SCALE GENOMIC DNA]</scope>
    <source>
        <strain evidence="8">DOLJORAL78_47_16</strain>
    </source>
</reference>
<proteinExistence type="inferred from homology"/>
<evidence type="ECO:0008006" key="10">
    <source>
        <dbReference type="Google" id="ProtNLM"/>
    </source>
</evidence>
<gene>
    <name evidence="8" type="ORF">CSA56_02400</name>
</gene>
<keyword evidence="3" id="KW-0807">Transducer</keyword>
<organism evidence="8 9">
    <name type="scientific">candidate division KSB3 bacterium</name>
    <dbReference type="NCBI Taxonomy" id="2044937"/>
    <lineage>
        <taxon>Bacteria</taxon>
        <taxon>candidate division KSB3</taxon>
    </lineage>
</organism>
<evidence type="ECO:0000256" key="5">
    <source>
        <dbReference type="SAM" id="Phobius"/>
    </source>
</evidence>
<feature type="domain" description="Phytochrome chromophore attachment site" evidence="6">
    <location>
        <begin position="111"/>
        <end position="267"/>
    </location>
</feature>
<protein>
    <recommendedName>
        <fullName evidence="10">Methyl-accepting transducer domain-containing protein</fullName>
    </recommendedName>
</protein>
<dbReference type="InterPro" id="IPR004090">
    <property type="entry name" value="Chemotax_Me-accpt_rcpt"/>
</dbReference>
<keyword evidence="1" id="KW-0145">Chemotaxis</keyword>
<keyword evidence="4" id="KW-0175">Coiled coil</keyword>
<dbReference type="Pfam" id="PF00015">
    <property type="entry name" value="MCPsignal"/>
    <property type="match status" value="1"/>
</dbReference>
<feature type="transmembrane region" description="Helical" evidence="5">
    <location>
        <begin position="35"/>
        <end position="53"/>
    </location>
</feature>
<evidence type="ECO:0000259" key="7">
    <source>
        <dbReference type="PROSITE" id="PS50111"/>
    </source>
</evidence>
<comment type="similarity">
    <text evidence="2">Belongs to the methyl-accepting chemotaxis (MCP) protein family.</text>
</comment>
<feature type="transmembrane region" description="Helical" evidence="5">
    <location>
        <begin position="12"/>
        <end position="29"/>
    </location>
</feature>
<dbReference type="GO" id="GO:0007165">
    <property type="term" value="P:signal transduction"/>
    <property type="evidence" value="ECO:0007669"/>
    <property type="project" value="UniProtKB-KW"/>
</dbReference>
<feature type="domain" description="Methyl-accepting transducer" evidence="7">
    <location>
        <begin position="270"/>
        <end position="445"/>
    </location>
</feature>
<dbReference type="InterPro" id="IPR003018">
    <property type="entry name" value="GAF"/>
</dbReference>
<evidence type="ECO:0000259" key="6">
    <source>
        <dbReference type="PROSITE" id="PS50046"/>
    </source>
</evidence>
<dbReference type="SUPFAM" id="SSF55781">
    <property type="entry name" value="GAF domain-like"/>
    <property type="match status" value="1"/>
</dbReference>
<dbReference type="GO" id="GO:0005886">
    <property type="term" value="C:plasma membrane"/>
    <property type="evidence" value="ECO:0007669"/>
    <property type="project" value="TreeGrafter"/>
</dbReference>
<dbReference type="Gene3D" id="1.10.287.950">
    <property type="entry name" value="Methyl-accepting chemotaxis protein"/>
    <property type="match status" value="1"/>
</dbReference>
<keyword evidence="5" id="KW-0472">Membrane</keyword>
<dbReference type="PROSITE" id="PS50111">
    <property type="entry name" value="CHEMOTAXIS_TRANSDUC_2"/>
    <property type="match status" value="1"/>
</dbReference>
<dbReference type="InterPro" id="IPR004089">
    <property type="entry name" value="MCPsignal_dom"/>
</dbReference>
<dbReference type="GO" id="GO:0006935">
    <property type="term" value="P:chemotaxis"/>
    <property type="evidence" value="ECO:0007669"/>
    <property type="project" value="UniProtKB-KW"/>
</dbReference>
<keyword evidence="5" id="KW-1133">Transmembrane helix</keyword>
<evidence type="ECO:0000256" key="1">
    <source>
        <dbReference type="ARBA" id="ARBA00022500"/>
    </source>
</evidence>
<dbReference type="SMART" id="SM00283">
    <property type="entry name" value="MA"/>
    <property type="match status" value="1"/>
</dbReference>
<dbReference type="SUPFAM" id="SSF58104">
    <property type="entry name" value="Methyl-accepting chemotaxis protein (MCP) signaling domain"/>
    <property type="match status" value="1"/>
</dbReference>
<dbReference type="InterPro" id="IPR051310">
    <property type="entry name" value="MCP_chemotaxis"/>
</dbReference>
<dbReference type="Pfam" id="PF01590">
    <property type="entry name" value="GAF"/>
    <property type="match status" value="1"/>
</dbReference>
<accession>A0A2G6KJU3</accession>
<dbReference type="AlphaFoldDB" id="A0A2G6KJU3"/>
<dbReference type="EMBL" id="PDSK01000030">
    <property type="protein sequence ID" value="PIE35914.1"/>
    <property type="molecule type" value="Genomic_DNA"/>
</dbReference>
<evidence type="ECO:0000256" key="2">
    <source>
        <dbReference type="ARBA" id="ARBA00029447"/>
    </source>
</evidence>
<keyword evidence="5" id="KW-0812">Transmembrane</keyword>
<dbReference type="SMART" id="SM00065">
    <property type="entry name" value="GAF"/>
    <property type="match status" value="1"/>
</dbReference>
<name>A0A2G6KJU3_9BACT</name>
<dbReference type="Gene3D" id="3.30.450.40">
    <property type="match status" value="1"/>
</dbReference>
<dbReference type="PANTHER" id="PTHR43531">
    <property type="entry name" value="PROTEIN ICFG"/>
    <property type="match status" value="1"/>
</dbReference>
<sequence length="445" mass="50397">MLRFQQLKPGKLYRVAFSLTSLVLAVAAFLQPELIPGFFIVVLICLPCTGYFLDRYFNHLIRNLRTVESKIQGSFKKFEDREKAYQLNVGELQQELAKLQQLNIDLQEADTLQQILFHLAEAAHYILAFDRTLIFLYNSDTNLLECRESKVNDNVSFEHLKIPISREGGVLARSFQEHQMYHLENFSTMPPDDLPVPPYNEVFVHQPHSVVLLPLVVNEQGLGLLMVDNSSRQEQITNQHIELLKLFAYQASLAIATSKMQDELHGLNLELEQNYQELLKRREFYSMIAQDLSSAMTQMSLSIAQVMESAHNLTNQSEHLLNQGNELIKHLSNIDDIIASINNVTRQTKLLAFNATIEAVRVGEAGRGFAVVAEEVRKLAQRSGDDSTTIKATLQAMQAAIKGITEVADATHNIALLQQQGTVQMNIVTKDVMKRTEDLVDSLQY</sequence>
<dbReference type="PANTHER" id="PTHR43531:SF11">
    <property type="entry name" value="METHYL-ACCEPTING CHEMOTAXIS PROTEIN 3"/>
    <property type="match status" value="1"/>
</dbReference>
<dbReference type="GO" id="GO:0004888">
    <property type="term" value="F:transmembrane signaling receptor activity"/>
    <property type="evidence" value="ECO:0007669"/>
    <property type="project" value="InterPro"/>
</dbReference>
<dbReference type="InterPro" id="IPR016132">
    <property type="entry name" value="Phyto_chromo_attachment"/>
</dbReference>
<feature type="coiled-coil region" evidence="4">
    <location>
        <begin position="75"/>
        <end position="112"/>
    </location>
</feature>
<evidence type="ECO:0000313" key="8">
    <source>
        <dbReference type="EMBL" id="PIE35914.1"/>
    </source>
</evidence>
<evidence type="ECO:0000256" key="3">
    <source>
        <dbReference type="PROSITE-ProRule" id="PRU00284"/>
    </source>
</evidence>
<comment type="caution">
    <text evidence="8">The sequence shown here is derived from an EMBL/GenBank/DDBJ whole genome shotgun (WGS) entry which is preliminary data.</text>
</comment>
<evidence type="ECO:0000313" key="9">
    <source>
        <dbReference type="Proteomes" id="UP000230821"/>
    </source>
</evidence>
<dbReference type="Proteomes" id="UP000230821">
    <property type="component" value="Unassembled WGS sequence"/>
</dbReference>
<dbReference type="InterPro" id="IPR029016">
    <property type="entry name" value="GAF-like_dom_sf"/>
</dbReference>
<dbReference type="PROSITE" id="PS50046">
    <property type="entry name" value="PHYTOCHROME_2"/>
    <property type="match status" value="1"/>
</dbReference>
<evidence type="ECO:0000256" key="4">
    <source>
        <dbReference type="SAM" id="Coils"/>
    </source>
</evidence>